<dbReference type="Proteomes" id="UP001652660">
    <property type="component" value="Chromosome 1e"/>
</dbReference>
<keyword evidence="2" id="KW-0805">Transcription regulation</keyword>
<protein>
    <submittedName>
        <fullName evidence="8">Transcription factor IBH1-like</fullName>
    </submittedName>
</protein>
<dbReference type="PANTHER" id="PTHR33124:SF40">
    <property type="entry name" value="TRANSCRIPTION FACTOR IBH1"/>
    <property type="match status" value="1"/>
</dbReference>
<sequence>MSPQHMNIPLSRRSIRTRLAYRFLRALKKLNRQRTGAVTSSTSSSIRDTCRRYHMVKMAAYASMASAVGSKRAWSRALLSKIRNRGLNRWLVKRNKSRALRGRSSSNAVAKENPSKGSTVGLEEAHQELRKLVPGGEVMDVLSLFDETAHYIKCLTSQVQIMRNIVDFYSD</sequence>
<dbReference type="PANTHER" id="PTHR33124">
    <property type="entry name" value="TRANSCRIPTION FACTOR IBH1-LIKE 1"/>
    <property type="match status" value="1"/>
</dbReference>
<evidence type="ECO:0000313" key="8">
    <source>
        <dbReference type="RefSeq" id="XP_027092560.1"/>
    </source>
</evidence>
<dbReference type="GO" id="GO:0005634">
    <property type="term" value="C:nucleus"/>
    <property type="evidence" value="ECO:0007669"/>
    <property type="project" value="UniProtKB-SubCell"/>
</dbReference>
<feature type="domain" description="IBH1-like N-terminal" evidence="6">
    <location>
        <begin position="20"/>
        <end position="85"/>
    </location>
</feature>
<gene>
    <name evidence="8" type="primary">LOC113713046</name>
</gene>
<evidence type="ECO:0000256" key="4">
    <source>
        <dbReference type="ARBA" id="ARBA00023242"/>
    </source>
</evidence>
<dbReference type="OrthoDB" id="786845at2759"/>
<dbReference type="CDD" id="cd11444">
    <property type="entry name" value="bHLH_AtIBH1_like"/>
    <property type="match status" value="1"/>
</dbReference>
<keyword evidence="3" id="KW-0804">Transcription</keyword>
<evidence type="ECO:0000256" key="1">
    <source>
        <dbReference type="ARBA" id="ARBA00004123"/>
    </source>
</evidence>
<evidence type="ECO:0000256" key="5">
    <source>
        <dbReference type="SAM" id="MobiDB-lite"/>
    </source>
</evidence>
<reference evidence="8" key="2">
    <citation type="submission" date="2025-08" db="UniProtKB">
        <authorList>
            <consortium name="RefSeq"/>
        </authorList>
    </citation>
    <scope>IDENTIFICATION</scope>
    <source>
        <tissue evidence="8">Leaves</tissue>
    </source>
</reference>
<organism evidence="7 8">
    <name type="scientific">Coffea arabica</name>
    <name type="common">Arabian coffee</name>
    <dbReference type="NCBI Taxonomy" id="13443"/>
    <lineage>
        <taxon>Eukaryota</taxon>
        <taxon>Viridiplantae</taxon>
        <taxon>Streptophyta</taxon>
        <taxon>Embryophyta</taxon>
        <taxon>Tracheophyta</taxon>
        <taxon>Spermatophyta</taxon>
        <taxon>Magnoliopsida</taxon>
        <taxon>eudicotyledons</taxon>
        <taxon>Gunneridae</taxon>
        <taxon>Pentapetalae</taxon>
        <taxon>asterids</taxon>
        <taxon>lamiids</taxon>
        <taxon>Gentianales</taxon>
        <taxon>Rubiaceae</taxon>
        <taxon>Ixoroideae</taxon>
        <taxon>Gardenieae complex</taxon>
        <taxon>Bertiereae - Coffeeae clade</taxon>
        <taxon>Coffeeae</taxon>
        <taxon>Coffea</taxon>
    </lineage>
</organism>
<dbReference type="Pfam" id="PF26576">
    <property type="entry name" value="IBH1_N"/>
    <property type="match status" value="1"/>
</dbReference>
<evidence type="ECO:0000259" key="6">
    <source>
        <dbReference type="Pfam" id="PF26576"/>
    </source>
</evidence>
<dbReference type="GeneID" id="113713046"/>
<dbReference type="RefSeq" id="XP_027092560.1">
    <property type="nucleotide sequence ID" value="XM_027236759.2"/>
</dbReference>
<name>A0A6P6UP01_COFAR</name>
<feature type="region of interest" description="Disordered" evidence="5">
    <location>
        <begin position="99"/>
        <end position="123"/>
    </location>
</feature>
<evidence type="ECO:0000313" key="7">
    <source>
        <dbReference type="Proteomes" id="UP001652660"/>
    </source>
</evidence>
<comment type="subcellular location">
    <subcellularLocation>
        <location evidence="1">Nucleus</location>
    </subcellularLocation>
</comment>
<dbReference type="InterPro" id="IPR059002">
    <property type="entry name" value="IBH1_N"/>
</dbReference>
<reference evidence="7" key="1">
    <citation type="journal article" date="2025" name="Foods">
        <title>Unveiling the Microbial Signatures of Arabica Coffee Cherries: Insights into Ripeness Specific Diversity, Functional Traits, and Implications for Quality and Safety.</title>
        <authorList>
            <consortium name="RefSeq"/>
            <person name="Tenea G.N."/>
            <person name="Cifuentes V."/>
            <person name="Reyes P."/>
            <person name="Cevallos-Vallejos M."/>
        </authorList>
    </citation>
    <scope>NUCLEOTIDE SEQUENCE [LARGE SCALE GENOMIC DNA]</scope>
</reference>
<keyword evidence="7" id="KW-1185">Reference proteome</keyword>
<keyword evidence="4" id="KW-0539">Nucleus</keyword>
<dbReference type="InterPro" id="IPR044660">
    <property type="entry name" value="IBH1-like"/>
</dbReference>
<dbReference type="AlphaFoldDB" id="A0A6P6UP01"/>
<evidence type="ECO:0000256" key="3">
    <source>
        <dbReference type="ARBA" id="ARBA00023163"/>
    </source>
</evidence>
<dbReference type="InterPro" id="IPR044549">
    <property type="entry name" value="bHLH_AtIBH1-like"/>
</dbReference>
<dbReference type="GO" id="GO:0006355">
    <property type="term" value="P:regulation of DNA-templated transcription"/>
    <property type="evidence" value="ECO:0007669"/>
    <property type="project" value="InterPro"/>
</dbReference>
<proteinExistence type="predicted"/>
<accession>A0A6P6UP01</accession>
<evidence type="ECO:0000256" key="2">
    <source>
        <dbReference type="ARBA" id="ARBA00023015"/>
    </source>
</evidence>